<comment type="caution">
    <text evidence="1">The sequence shown here is derived from an EMBL/GenBank/DDBJ whole genome shotgun (WGS) entry which is preliminary data.</text>
</comment>
<evidence type="ECO:0000313" key="2">
    <source>
        <dbReference type="Proteomes" id="UP001597092"/>
    </source>
</evidence>
<gene>
    <name evidence="1" type="ORF">ACFSAS_15230</name>
</gene>
<keyword evidence="2" id="KW-1185">Reference proteome</keyword>
<organism evidence="1 2">
    <name type="scientific">Halobellus litoreus</name>
    <dbReference type="NCBI Taxonomy" id="755310"/>
    <lineage>
        <taxon>Archaea</taxon>
        <taxon>Methanobacteriati</taxon>
        <taxon>Methanobacteriota</taxon>
        <taxon>Stenosarchaea group</taxon>
        <taxon>Halobacteria</taxon>
        <taxon>Halobacteriales</taxon>
        <taxon>Haloferacaceae</taxon>
        <taxon>Halobellus</taxon>
    </lineage>
</organism>
<dbReference type="Proteomes" id="UP001597092">
    <property type="component" value="Unassembled WGS sequence"/>
</dbReference>
<dbReference type="RefSeq" id="WP_256307461.1">
    <property type="nucleotide sequence ID" value="NZ_JANHAW010000002.1"/>
</dbReference>
<dbReference type="EMBL" id="JBHUDP010000006">
    <property type="protein sequence ID" value="MFD1686966.1"/>
    <property type="molecule type" value="Genomic_DNA"/>
</dbReference>
<sequence>MAEFENPYATNDPFVEAHFDCLNCGGKLWEYAIQRQMVCEDCRSIFTTEEVFEAQATETAEATA</sequence>
<proteinExistence type="predicted"/>
<evidence type="ECO:0008006" key="3">
    <source>
        <dbReference type="Google" id="ProtNLM"/>
    </source>
</evidence>
<evidence type="ECO:0000313" key="1">
    <source>
        <dbReference type="EMBL" id="MFD1686966.1"/>
    </source>
</evidence>
<protein>
    <recommendedName>
        <fullName evidence="3">Small CPxCG-related zinc finger protein</fullName>
    </recommendedName>
</protein>
<dbReference type="AlphaFoldDB" id="A0ABD6E0P8"/>
<name>A0ABD6E0P8_9EURY</name>
<accession>A0ABD6E0P8</accession>
<reference evidence="1 2" key="1">
    <citation type="journal article" date="2019" name="Int. J. Syst. Evol. Microbiol.">
        <title>The Global Catalogue of Microorganisms (GCM) 10K type strain sequencing project: providing services to taxonomists for standard genome sequencing and annotation.</title>
        <authorList>
            <consortium name="The Broad Institute Genomics Platform"/>
            <consortium name="The Broad Institute Genome Sequencing Center for Infectious Disease"/>
            <person name="Wu L."/>
            <person name="Ma J."/>
        </authorList>
    </citation>
    <scope>NUCLEOTIDE SEQUENCE [LARGE SCALE GENOMIC DNA]</scope>
    <source>
        <strain evidence="1 2">CGMCC 1.10387</strain>
    </source>
</reference>